<dbReference type="EMBL" id="CAJOAZ010011358">
    <property type="protein sequence ID" value="CAF4235945.1"/>
    <property type="molecule type" value="Genomic_DNA"/>
</dbReference>
<organism evidence="2 3">
    <name type="scientific">Adineta steineri</name>
    <dbReference type="NCBI Taxonomy" id="433720"/>
    <lineage>
        <taxon>Eukaryota</taxon>
        <taxon>Metazoa</taxon>
        <taxon>Spiralia</taxon>
        <taxon>Gnathifera</taxon>
        <taxon>Rotifera</taxon>
        <taxon>Eurotatoria</taxon>
        <taxon>Bdelloidea</taxon>
        <taxon>Adinetida</taxon>
        <taxon>Adinetidae</taxon>
        <taxon>Adineta</taxon>
    </lineage>
</organism>
<feature type="signal peptide" evidence="1">
    <location>
        <begin position="1"/>
        <end position="22"/>
    </location>
</feature>
<dbReference type="SUPFAM" id="SSF51445">
    <property type="entry name" value="(Trans)glycosidases"/>
    <property type="match status" value="1"/>
</dbReference>
<evidence type="ECO:0000313" key="2">
    <source>
        <dbReference type="EMBL" id="CAF4235945.1"/>
    </source>
</evidence>
<evidence type="ECO:0000256" key="1">
    <source>
        <dbReference type="SAM" id="SignalP"/>
    </source>
</evidence>
<dbReference type="PANTHER" id="PTHR31308">
    <property type="match status" value="1"/>
</dbReference>
<feature type="non-terminal residue" evidence="2">
    <location>
        <position position="103"/>
    </location>
</feature>
<dbReference type="Gene3D" id="3.20.20.80">
    <property type="entry name" value="Glycosidases"/>
    <property type="match status" value="1"/>
</dbReference>
<name>A0A820DRP4_9BILA</name>
<comment type="caution">
    <text evidence="2">The sequence shown here is derived from an EMBL/GenBank/DDBJ whole genome shotgun (WGS) entry which is preliminary data.</text>
</comment>
<accession>A0A820DRP4</accession>
<dbReference type="PANTHER" id="PTHR31308:SF3">
    <property type="entry name" value="ENDOGLYCOCERAMIDASE"/>
    <property type="match status" value="1"/>
</dbReference>
<keyword evidence="1" id="KW-0732">Signal</keyword>
<evidence type="ECO:0008006" key="4">
    <source>
        <dbReference type="Google" id="ProtNLM"/>
    </source>
</evidence>
<dbReference type="Proteomes" id="UP000663844">
    <property type="component" value="Unassembled WGS sequence"/>
</dbReference>
<dbReference type="AlphaFoldDB" id="A0A820DRP4"/>
<sequence length="103" mass="11957">MKLQSIVFVITYFFLFIIYCHGSANVHVSDSLIVDDSGRVRIYHGVNFVMKGFPWYPPELLDPIKVANLSQWGINFIRLGMMWAGVEPQPQKYNVTYLNIMKQ</sequence>
<dbReference type="InterPro" id="IPR017853">
    <property type="entry name" value="GH"/>
</dbReference>
<gene>
    <name evidence="2" type="ORF">OXD698_LOCUS42659</name>
</gene>
<reference evidence="2" key="1">
    <citation type="submission" date="2021-02" db="EMBL/GenBank/DDBJ databases">
        <authorList>
            <person name="Nowell W R."/>
        </authorList>
    </citation>
    <scope>NUCLEOTIDE SEQUENCE</scope>
</reference>
<evidence type="ECO:0000313" key="3">
    <source>
        <dbReference type="Proteomes" id="UP000663844"/>
    </source>
</evidence>
<proteinExistence type="predicted"/>
<dbReference type="InterPro" id="IPR052066">
    <property type="entry name" value="Glycosphingolipid_Hydrolases"/>
</dbReference>
<feature type="chain" id="PRO_5032389539" description="Beta-galactosidase-like protein" evidence="1">
    <location>
        <begin position="23"/>
        <end position="103"/>
    </location>
</feature>
<protein>
    <recommendedName>
        <fullName evidence="4">Beta-galactosidase-like protein</fullName>
    </recommendedName>
</protein>